<evidence type="ECO:0000256" key="12">
    <source>
        <dbReference type="ARBA" id="ARBA00023002"/>
    </source>
</evidence>
<dbReference type="InterPro" id="IPR009100">
    <property type="entry name" value="AcylCoA_DH/oxidase_NM_dom_sf"/>
</dbReference>
<gene>
    <name evidence="31" type="ORF">GpartN1_g4513.t1</name>
</gene>
<evidence type="ECO:0000256" key="11">
    <source>
        <dbReference type="ARBA" id="ARBA00022990"/>
    </source>
</evidence>
<evidence type="ECO:0000256" key="7">
    <source>
        <dbReference type="ARBA" id="ARBA00022630"/>
    </source>
</evidence>
<dbReference type="Gene3D" id="2.40.110.10">
    <property type="entry name" value="Butyryl-CoA Dehydrogenase, subunit A, domain 2"/>
    <property type="match status" value="1"/>
</dbReference>
<dbReference type="Pfam" id="PF02770">
    <property type="entry name" value="Acyl-CoA_dh_M"/>
    <property type="match status" value="1"/>
</dbReference>
<dbReference type="PROSITE" id="PS00073">
    <property type="entry name" value="ACYL_COA_DH_2"/>
    <property type="match status" value="1"/>
</dbReference>
<evidence type="ECO:0000256" key="3">
    <source>
        <dbReference type="ARBA" id="ARBA00005198"/>
    </source>
</evidence>
<dbReference type="FunFam" id="1.10.540.10:FF:000012">
    <property type="entry name" value="Acyl-CoA dehydrogenase short/branched chain"/>
    <property type="match status" value="1"/>
</dbReference>
<dbReference type="PROSITE" id="PS00072">
    <property type="entry name" value="ACYL_COA_DH_1"/>
    <property type="match status" value="1"/>
</dbReference>
<dbReference type="EMBL" id="BQMJ01000036">
    <property type="protein sequence ID" value="GJQ12722.1"/>
    <property type="molecule type" value="Genomic_DNA"/>
</dbReference>
<comment type="pathway">
    <text evidence="15">Amino-acid degradation; L-isoleucine degradation.</text>
</comment>
<keyword evidence="6" id="KW-0597">Phosphoprotein</keyword>
<dbReference type="Pfam" id="PF02771">
    <property type="entry name" value="Acyl-CoA_dh_N"/>
    <property type="match status" value="1"/>
</dbReference>
<evidence type="ECO:0000256" key="9">
    <source>
        <dbReference type="ARBA" id="ARBA00022832"/>
    </source>
</evidence>
<evidence type="ECO:0000256" key="17">
    <source>
        <dbReference type="ARBA" id="ARBA00039850"/>
    </source>
</evidence>
<name>A0A9C7PZG8_9RHOD</name>
<keyword evidence="12 27" id="KW-0560">Oxidoreductase</keyword>
<evidence type="ECO:0000256" key="18">
    <source>
        <dbReference type="ARBA" id="ARBA00041537"/>
    </source>
</evidence>
<comment type="pathway">
    <text evidence="3">Lipid metabolism; mitochondrial fatty acid beta-oxidation.</text>
</comment>
<evidence type="ECO:0000256" key="20">
    <source>
        <dbReference type="ARBA" id="ARBA00048235"/>
    </source>
</evidence>
<keyword evidence="11" id="KW-0007">Acetylation</keyword>
<accession>A0A9C7PZG8</accession>
<dbReference type="GO" id="GO:0050660">
    <property type="term" value="F:flavin adenine dinucleotide binding"/>
    <property type="evidence" value="ECO:0007669"/>
    <property type="project" value="InterPro"/>
</dbReference>
<proteinExistence type="inferred from homology"/>
<dbReference type="FunFam" id="1.20.140.10:FF:000002">
    <property type="entry name" value="Acyl-CoA dehydrogenase short/branched chain"/>
    <property type="match status" value="1"/>
</dbReference>
<dbReference type="GO" id="GO:0006631">
    <property type="term" value="P:fatty acid metabolic process"/>
    <property type="evidence" value="ECO:0007669"/>
    <property type="project" value="UniProtKB-KW"/>
</dbReference>
<evidence type="ECO:0000256" key="22">
    <source>
        <dbReference type="ARBA" id="ARBA00048592"/>
    </source>
</evidence>
<keyword evidence="7 27" id="KW-0285">Flavoprotein</keyword>
<evidence type="ECO:0000256" key="16">
    <source>
        <dbReference type="ARBA" id="ARBA00039036"/>
    </source>
</evidence>
<dbReference type="PANTHER" id="PTHR43884:SF1">
    <property type="entry name" value="SHORT_BRANCHED CHAIN SPECIFIC ACYL-COA DEHYDROGENASE, MITOCHONDRIAL"/>
    <property type="match status" value="1"/>
</dbReference>
<keyword evidence="32" id="KW-1185">Reference proteome</keyword>
<keyword evidence="9" id="KW-0276">Fatty acid metabolism</keyword>
<comment type="catalytic activity">
    <reaction evidence="22">
        <text>(2R)-2-methylbutanoyl-CoA + oxidized [electron-transfer flavoprotein] + H(+) = ethylacryloyl-CoA + reduced [electron-transfer flavoprotein]</text>
        <dbReference type="Rhea" id="RHEA:65296"/>
        <dbReference type="Rhea" id="RHEA-COMP:10685"/>
        <dbReference type="Rhea" id="RHEA-COMP:10686"/>
        <dbReference type="ChEBI" id="CHEBI:15378"/>
        <dbReference type="ChEBI" id="CHEBI:57692"/>
        <dbReference type="ChEBI" id="CHEBI:58307"/>
        <dbReference type="ChEBI" id="CHEBI:156439"/>
        <dbReference type="ChEBI" id="CHEBI:156440"/>
    </reaction>
    <physiologicalReaction direction="left-to-right" evidence="22">
        <dbReference type="Rhea" id="RHEA:65297"/>
    </physiologicalReaction>
</comment>
<dbReference type="FunFam" id="2.40.110.10:FF:000001">
    <property type="entry name" value="Acyl-CoA dehydrogenase, mitochondrial"/>
    <property type="match status" value="1"/>
</dbReference>
<evidence type="ECO:0000259" key="28">
    <source>
        <dbReference type="Pfam" id="PF00441"/>
    </source>
</evidence>
<comment type="subcellular location">
    <subcellularLocation>
        <location evidence="2">Mitochondrion matrix</location>
    </subcellularLocation>
</comment>
<sequence>MEKLFTNVFFTTSLHLSRTLRNRASTFKDSLRNVSCFDFRWKSFTTCVESSNNSWQPGPCLSFSEDERLLKDSVRKIAQSCIAPKVRKMDEGGDMDAELFKELFGNGWMGLEVPIEYDGSGLSFTQACIVIEEIAQVDPSTAAAVDVQNTLVNNTLLKWASLKQKEKYLPLLCKDTVGSFCLSEASSGSDAFALKCRAIEKEDHFLLEGSKLWITNSMEAGLFVVFANCAPEKGYKGITAFIVHRDSPGLDIAKKEDKLGIRASSTCELQFQGVKVPKEDVLGPIGSGYKIAIESLNEGRIGIAAQMTGLAQGAMNIIFPYLHERKQFGKRIGDFQGLQFQYAEAFVELEAARTLLYNAARMKDAGFSIKKEAAMAKYFSAQVAERIASKSIDWAGGMGFVKEFGLEKYYRDSKIGHIYEGTDNMQLQTIAKEMQREYGFQVQ</sequence>
<keyword evidence="13" id="KW-0443">Lipid metabolism</keyword>
<evidence type="ECO:0000256" key="4">
    <source>
        <dbReference type="ARBA" id="ARBA00009347"/>
    </source>
</evidence>
<evidence type="ECO:0000256" key="25">
    <source>
        <dbReference type="ARBA" id="ARBA00049552"/>
    </source>
</evidence>
<evidence type="ECO:0000256" key="1">
    <source>
        <dbReference type="ARBA" id="ARBA00001974"/>
    </source>
</evidence>
<dbReference type="InterPro" id="IPR013786">
    <property type="entry name" value="AcylCoA_DH/ox_N"/>
</dbReference>
<evidence type="ECO:0000256" key="23">
    <source>
        <dbReference type="ARBA" id="ARBA00049096"/>
    </source>
</evidence>
<dbReference type="Gene3D" id="1.20.140.10">
    <property type="entry name" value="Butyryl-CoA Dehydrogenase, subunit A, domain 3"/>
    <property type="match status" value="1"/>
</dbReference>
<feature type="domain" description="Acyl-CoA dehydrogenase/oxidase C-terminal" evidence="28">
    <location>
        <begin position="286"/>
        <end position="434"/>
    </location>
</feature>
<keyword evidence="14" id="KW-0496">Mitochondrion</keyword>
<dbReference type="SUPFAM" id="SSF47203">
    <property type="entry name" value="Acyl-CoA dehydrogenase C-terminal domain-like"/>
    <property type="match status" value="1"/>
</dbReference>
<evidence type="ECO:0000256" key="15">
    <source>
        <dbReference type="ARBA" id="ARBA00037895"/>
    </source>
</evidence>
<dbReference type="OrthoDB" id="10262177at2759"/>
<dbReference type="InterPro" id="IPR036250">
    <property type="entry name" value="AcylCo_DH-like_C"/>
</dbReference>
<comment type="catalytic activity">
    <reaction evidence="24">
        <text>hexanoyl-CoA + oxidized [electron-transfer flavoprotein] + H(+) = (2E)-hexenoyl-CoA + reduced [electron-transfer flavoprotein]</text>
        <dbReference type="Rhea" id="RHEA:43464"/>
        <dbReference type="Rhea" id="RHEA-COMP:10685"/>
        <dbReference type="Rhea" id="RHEA-COMP:10686"/>
        <dbReference type="ChEBI" id="CHEBI:15378"/>
        <dbReference type="ChEBI" id="CHEBI:57692"/>
        <dbReference type="ChEBI" id="CHEBI:58307"/>
        <dbReference type="ChEBI" id="CHEBI:62077"/>
        <dbReference type="ChEBI" id="CHEBI:62620"/>
    </reaction>
    <physiologicalReaction direction="left-to-right" evidence="24">
        <dbReference type="Rhea" id="RHEA:43465"/>
    </physiologicalReaction>
</comment>
<dbReference type="PANTHER" id="PTHR43884">
    <property type="entry name" value="ACYL-COA DEHYDROGENASE"/>
    <property type="match status" value="1"/>
</dbReference>
<evidence type="ECO:0000256" key="24">
    <source>
        <dbReference type="ARBA" id="ARBA00049192"/>
    </source>
</evidence>
<evidence type="ECO:0000313" key="32">
    <source>
        <dbReference type="Proteomes" id="UP001061958"/>
    </source>
</evidence>
<reference evidence="31" key="1">
    <citation type="journal article" date="2022" name="Proc. Natl. Acad. Sci. U.S.A.">
        <title>Life cycle and functional genomics of the unicellular red alga Galdieria for elucidating algal and plant evolution and industrial use.</title>
        <authorList>
            <person name="Hirooka S."/>
            <person name="Itabashi T."/>
            <person name="Ichinose T.M."/>
            <person name="Onuma R."/>
            <person name="Fujiwara T."/>
            <person name="Yamashita S."/>
            <person name="Jong L.W."/>
            <person name="Tomita R."/>
            <person name="Iwane A.H."/>
            <person name="Miyagishima S.Y."/>
        </authorList>
    </citation>
    <scope>NUCLEOTIDE SEQUENCE</scope>
    <source>
        <strain evidence="31">NBRC 102759</strain>
    </source>
</reference>
<evidence type="ECO:0000256" key="6">
    <source>
        <dbReference type="ARBA" id="ARBA00022553"/>
    </source>
</evidence>
<dbReference type="InterPro" id="IPR009075">
    <property type="entry name" value="AcylCo_DH/oxidase_C"/>
</dbReference>
<evidence type="ECO:0000259" key="30">
    <source>
        <dbReference type="Pfam" id="PF02771"/>
    </source>
</evidence>
<dbReference type="GO" id="GO:0005759">
    <property type="term" value="C:mitochondrial matrix"/>
    <property type="evidence" value="ECO:0007669"/>
    <property type="project" value="UniProtKB-SubCell"/>
</dbReference>
<comment type="similarity">
    <text evidence="4 27">Belongs to the acyl-CoA dehydrogenase family.</text>
</comment>
<organism evidence="31 32">
    <name type="scientific">Galdieria partita</name>
    <dbReference type="NCBI Taxonomy" id="83374"/>
    <lineage>
        <taxon>Eukaryota</taxon>
        <taxon>Rhodophyta</taxon>
        <taxon>Bangiophyceae</taxon>
        <taxon>Galdieriales</taxon>
        <taxon>Galdieriaceae</taxon>
        <taxon>Galdieria</taxon>
    </lineage>
</organism>
<dbReference type="Pfam" id="PF00441">
    <property type="entry name" value="Acyl-CoA_dh_1"/>
    <property type="match status" value="1"/>
</dbReference>
<comment type="subunit">
    <text evidence="5">Homotetramer.</text>
</comment>
<evidence type="ECO:0000256" key="14">
    <source>
        <dbReference type="ARBA" id="ARBA00023128"/>
    </source>
</evidence>
<reference evidence="31" key="2">
    <citation type="submission" date="2022-01" db="EMBL/GenBank/DDBJ databases">
        <authorList>
            <person name="Hirooka S."/>
            <person name="Miyagishima S.Y."/>
        </authorList>
    </citation>
    <scope>NUCLEOTIDE SEQUENCE</scope>
    <source>
        <strain evidence="31">NBRC 102759</strain>
    </source>
</reference>
<evidence type="ECO:0000256" key="2">
    <source>
        <dbReference type="ARBA" id="ARBA00004305"/>
    </source>
</evidence>
<dbReference type="GO" id="GO:0046395">
    <property type="term" value="P:carboxylic acid catabolic process"/>
    <property type="evidence" value="ECO:0007669"/>
    <property type="project" value="UniProtKB-ARBA"/>
</dbReference>
<dbReference type="AlphaFoldDB" id="A0A9C7PZG8"/>
<comment type="caution">
    <text evidence="31">The sequence shown here is derived from an EMBL/GenBank/DDBJ whole genome shotgun (WGS) entry which is preliminary data.</text>
</comment>
<dbReference type="InterPro" id="IPR037069">
    <property type="entry name" value="AcylCoA_DH/ox_N_sf"/>
</dbReference>
<dbReference type="InterPro" id="IPR046373">
    <property type="entry name" value="Acyl-CoA_Oxase/DH_mid-dom_sf"/>
</dbReference>
<dbReference type="Gene3D" id="1.10.540.10">
    <property type="entry name" value="Acyl-CoA dehydrogenase/oxidase, N-terminal domain"/>
    <property type="match status" value="1"/>
</dbReference>
<comment type="catalytic activity">
    <reaction evidence="21">
        <text>valproyl-CoA + oxidized [electron-transfer flavoprotein] + H(+) = (2E)-2-propylpent-2-enoyl-CoA + reduced [electron-transfer flavoprotein]</text>
        <dbReference type="Rhea" id="RHEA:65344"/>
        <dbReference type="Rhea" id="RHEA-COMP:10685"/>
        <dbReference type="Rhea" id="RHEA-COMP:10686"/>
        <dbReference type="ChEBI" id="CHEBI:15378"/>
        <dbReference type="ChEBI" id="CHEBI:57692"/>
        <dbReference type="ChEBI" id="CHEBI:58307"/>
        <dbReference type="ChEBI" id="CHEBI:156457"/>
        <dbReference type="ChEBI" id="CHEBI:156458"/>
    </reaction>
    <physiologicalReaction direction="left-to-right" evidence="21">
        <dbReference type="Rhea" id="RHEA:65345"/>
    </physiologicalReaction>
</comment>
<evidence type="ECO:0000259" key="29">
    <source>
        <dbReference type="Pfam" id="PF02770"/>
    </source>
</evidence>
<evidence type="ECO:0000313" key="31">
    <source>
        <dbReference type="EMBL" id="GJQ12722.1"/>
    </source>
</evidence>
<comment type="catalytic activity">
    <reaction evidence="26">
        <text>2-methylpropanoyl-CoA + oxidized [electron-transfer flavoprotein] + H(+) = 2-methylpropenoyl-CoA + reduced [electron-transfer flavoprotein]</text>
        <dbReference type="Rhea" id="RHEA:44180"/>
        <dbReference type="Rhea" id="RHEA-COMP:10685"/>
        <dbReference type="Rhea" id="RHEA-COMP:10686"/>
        <dbReference type="ChEBI" id="CHEBI:15378"/>
        <dbReference type="ChEBI" id="CHEBI:57338"/>
        <dbReference type="ChEBI" id="CHEBI:57692"/>
        <dbReference type="ChEBI" id="CHEBI:58307"/>
        <dbReference type="ChEBI" id="CHEBI:62500"/>
    </reaction>
    <physiologicalReaction direction="left-to-right" evidence="26">
        <dbReference type="Rhea" id="RHEA:44181"/>
    </physiologicalReaction>
</comment>
<comment type="cofactor">
    <cofactor evidence="1 27">
        <name>FAD</name>
        <dbReference type="ChEBI" id="CHEBI:57692"/>
    </cofactor>
</comment>
<dbReference type="InterPro" id="IPR006091">
    <property type="entry name" value="Acyl-CoA_Oxase/DH_mid-dom"/>
</dbReference>
<feature type="domain" description="Acyl-CoA dehydrogenase/oxidase N-terminal" evidence="30">
    <location>
        <begin position="64"/>
        <end position="174"/>
    </location>
</feature>
<dbReference type="SUPFAM" id="SSF56645">
    <property type="entry name" value="Acyl-CoA dehydrogenase NM domain-like"/>
    <property type="match status" value="1"/>
</dbReference>
<dbReference type="GO" id="GO:0003853">
    <property type="term" value="F:short-chain 2-methyl fatty acyl-CoA dehydrogenase activity"/>
    <property type="evidence" value="ECO:0007669"/>
    <property type="project" value="UniProtKB-EC"/>
</dbReference>
<evidence type="ECO:0000256" key="5">
    <source>
        <dbReference type="ARBA" id="ARBA00011881"/>
    </source>
</evidence>
<evidence type="ECO:0000256" key="10">
    <source>
        <dbReference type="ARBA" id="ARBA00022946"/>
    </source>
</evidence>
<evidence type="ECO:0000256" key="21">
    <source>
        <dbReference type="ARBA" id="ARBA00048307"/>
    </source>
</evidence>
<evidence type="ECO:0000256" key="8">
    <source>
        <dbReference type="ARBA" id="ARBA00022827"/>
    </source>
</evidence>
<evidence type="ECO:0000256" key="26">
    <source>
        <dbReference type="ARBA" id="ARBA00051903"/>
    </source>
</evidence>
<evidence type="ECO:0000256" key="19">
    <source>
        <dbReference type="ARBA" id="ARBA00042821"/>
    </source>
</evidence>
<keyword evidence="10" id="KW-0809">Transit peptide</keyword>
<feature type="domain" description="Acyl-CoA oxidase/dehydrogenase middle" evidence="29">
    <location>
        <begin position="179"/>
        <end position="274"/>
    </location>
</feature>
<dbReference type="Proteomes" id="UP001061958">
    <property type="component" value="Unassembled WGS sequence"/>
</dbReference>
<dbReference type="EC" id="1.3.8.5" evidence="16"/>
<protein>
    <recommendedName>
        <fullName evidence="17">Short/branched chain specific acyl-CoA dehydrogenase, mitochondrial</fullName>
        <ecNumber evidence="16">1.3.8.5</ecNumber>
    </recommendedName>
    <alternativeName>
        <fullName evidence="19">2-methyl branched chain acyl-CoA dehydrogenase</fullName>
    </alternativeName>
    <alternativeName>
        <fullName evidence="18">2-methylbutyryl-coenzyme A dehydrogenase</fullName>
    </alternativeName>
</protein>
<comment type="catalytic activity">
    <reaction evidence="23">
        <text>butanoyl-CoA + oxidized [electron-transfer flavoprotein] + H(+) = (2E)-butenoyl-CoA + reduced [electron-transfer flavoprotein]</text>
        <dbReference type="Rhea" id="RHEA:24004"/>
        <dbReference type="Rhea" id="RHEA-COMP:10685"/>
        <dbReference type="Rhea" id="RHEA-COMP:10686"/>
        <dbReference type="ChEBI" id="CHEBI:15378"/>
        <dbReference type="ChEBI" id="CHEBI:57332"/>
        <dbReference type="ChEBI" id="CHEBI:57371"/>
        <dbReference type="ChEBI" id="CHEBI:57692"/>
        <dbReference type="ChEBI" id="CHEBI:58307"/>
    </reaction>
    <physiologicalReaction direction="left-to-right" evidence="23">
        <dbReference type="Rhea" id="RHEA:24005"/>
    </physiologicalReaction>
</comment>
<evidence type="ECO:0000256" key="27">
    <source>
        <dbReference type="RuleBase" id="RU362125"/>
    </source>
</evidence>
<dbReference type="InterPro" id="IPR006089">
    <property type="entry name" value="Acyl-CoA_DH_CS"/>
</dbReference>
<keyword evidence="8 27" id="KW-0274">FAD</keyword>
<comment type="catalytic activity">
    <reaction evidence="20">
        <text>2-methylbutanoyl-CoA + oxidized [electron-transfer flavoprotein] + H(+) = (2E)-2-methylbut-2-enoyl-CoA + reduced [electron-transfer flavoprotein]</text>
        <dbReference type="Rhea" id="RHEA:43780"/>
        <dbReference type="Rhea" id="RHEA-COMP:10685"/>
        <dbReference type="Rhea" id="RHEA-COMP:10686"/>
        <dbReference type="ChEBI" id="CHEBI:15378"/>
        <dbReference type="ChEBI" id="CHEBI:57336"/>
        <dbReference type="ChEBI" id="CHEBI:57337"/>
        <dbReference type="ChEBI" id="CHEBI:57692"/>
        <dbReference type="ChEBI" id="CHEBI:58307"/>
        <dbReference type="EC" id="1.3.8.5"/>
    </reaction>
    <physiologicalReaction direction="left-to-right" evidence="20">
        <dbReference type="Rhea" id="RHEA:43781"/>
    </physiologicalReaction>
</comment>
<evidence type="ECO:0000256" key="13">
    <source>
        <dbReference type="ARBA" id="ARBA00023098"/>
    </source>
</evidence>
<comment type="catalytic activity">
    <reaction evidence="25">
        <text>(2S)-2-methylbutanoyl-CoA + oxidized [electron-transfer flavoprotein] + H(+) = (2E)-2-methylbut-2-enoyl-CoA + reduced [electron-transfer flavoprotein]</text>
        <dbReference type="Rhea" id="RHEA:48256"/>
        <dbReference type="Rhea" id="RHEA-COMP:10685"/>
        <dbReference type="Rhea" id="RHEA-COMP:10686"/>
        <dbReference type="ChEBI" id="CHEBI:15378"/>
        <dbReference type="ChEBI" id="CHEBI:57337"/>
        <dbReference type="ChEBI" id="CHEBI:57692"/>
        <dbReference type="ChEBI" id="CHEBI:58307"/>
        <dbReference type="ChEBI" id="CHEBI:88166"/>
    </reaction>
    <physiologicalReaction direction="left-to-right" evidence="25">
        <dbReference type="Rhea" id="RHEA:48257"/>
    </physiologicalReaction>
</comment>